<dbReference type="InterPro" id="IPR046985">
    <property type="entry name" value="IP5"/>
</dbReference>
<dbReference type="GO" id="GO:0046856">
    <property type="term" value="P:phosphatidylinositol dephosphorylation"/>
    <property type="evidence" value="ECO:0007669"/>
    <property type="project" value="InterPro"/>
</dbReference>
<feature type="compositionally biased region" description="Polar residues" evidence="1">
    <location>
        <begin position="164"/>
        <end position="173"/>
    </location>
</feature>
<name>A0A8H7BLQ9_9FUNG</name>
<dbReference type="EMBL" id="JABAYA010000095">
    <property type="protein sequence ID" value="KAF7725520.1"/>
    <property type="molecule type" value="Genomic_DNA"/>
</dbReference>
<dbReference type="PANTHER" id="PTHR11200:SF240">
    <property type="entry name" value="INOSITOL POLYPHOSPHATE 5-PHOSPHATASE C9G1.10C-RELATED"/>
    <property type="match status" value="1"/>
</dbReference>
<evidence type="ECO:0000259" key="2">
    <source>
        <dbReference type="SMART" id="SM00128"/>
    </source>
</evidence>
<accession>A0A8H7BLQ9</accession>
<dbReference type="PANTHER" id="PTHR11200">
    <property type="entry name" value="INOSITOL 5-PHOSPHATASE"/>
    <property type="match status" value="1"/>
</dbReference>
<evidence type="ECO:0000313" key="4">
    <source>
        <dbReference type="Proteomes" id="UP000605846"/>
    </source>
</evidence>
<dbReference type="InterPro" id="IPR001680">
    <property type="entry name" value="WD40_rpt"/>
</dbReference>
<feature type="compositionally biased region" description="Polar residues" evidence="1">
    <location>
        <begin position="379"/>
        <end position="401"/>
    </location>
</feature>
<dbReference type="InterPro" id="IPR000300">
    <property type="entry name" value="IPPc"/>
</dbReference>
<dbReference type="Proteomes" id="UP000605846">
    <property type="component" value="Unassembled WGS sequence"/>
</dbReference>
<feature type="compositionally biased region" description="Pro residues" evidence="1">
    <location>
        <begin position="305"/>
        <end position="314"/>
    </location>
</feature>
<organism evidence="3 4">
    <name type="scientific">Apophysomyces ossiformis</name>
    <dbReference type="NCBI Taxonomy" id="679940"/>
    <lineage>
        <taxon>Eukaryota</taxon>
        <taxon>Fungi</taxon>
        <taxon>Fungi incertae sedis</taxon>
        <taxon>Mucoromycota</taxon>
        <taxon>Mucoromycotina</taxon>
        <taxon>Mucoromycetes</taxon>
        <taxon>Mucorales</taxon>
        <taxon>Mucorineae</taxon>
        <taxon>Mucoraceae</taxon>
        <taxon>Apophysomyces</taxon>
    </lineage>
</organism>
<dbReference type="Gene3D" id="3.60.10.10">
    <property type="entry name" value="Endonuclease/exonuclease/phosphatase"/>
    <property type="match status" value="1"/>
</dbReference>
<sequence>MDKEQHDDQAVSFQELKKRWAQQEVISKEQHSPDNASKQLTSPSAFTQTNPAQNKHPAIADATVARPESVNPAEQTKAPPIPPKPLAALLQTQQHIAGQKPGLATTTARVSSEQDRPKGVLLLAQQFGQHKANAEMTNGDLSKPSTQISDSSSSYLTPGHTKSARSTPLTDAHQTQEHFVDEEMLSETSGSETESGTNSISSDDSDIDDNLVRQVQEAHIRYTTSDSRRTHSASTKTRAPPPPADSTSTATKAKHPPPPPPPSRKYHSAARPAAPVPADTRLSATVNVPKQRSTADSSLNLTSTPSPPSLPPRPTNYATQPTDAPPLPQLPPRPSASTLARSHTISFSGSSMSPATTTTRRGTLSVSPLTAPATDGTVDDQSANSLKRSQTMGQKRTTGSRSEMLMTSTIYPEFANATRNPPLIDSNRRIVTGHRGTSYALAACGPSLATGVNTTRIWDTNSCQCVYVVDHSSPSDAGDKIRSLAFSPSRKPRDEGRYLWVGFQDGVLAVIDSANGEILGKRSTTHNSAVTFILRYKNTELWSIDENGVMNVWPVLTVDCERDHPLEITPQKYKVTSKAVAALALDADLWMSSGRTLDLFRLTHIQLASPHVRIPNDLGNITGLAAVPYHKQRIFASHDDGKISVWDTITVDRVQVITVSMYGICAMAAVGEYYIWAGYNTGMIYVYDTRPDKWIVVKIWKAHTGSITDIIVDESALTRDEKTVQVITADSNGTVSIWDGLMVENWQDQQLQKHTNEYCTYRDTRIMICSWNIDANKPEKLLGSDDESVHEWLGGMEDPDIIVVGIQEIVDLESKKQTARSLFASRKKTETPSEAEEALTHRYRLWHDHLIRVIADNYGQNVYTVIKTDQLVGLFSCIFVKSSERDRIFHCESSQVKTGLKVMNKSLHGNKGGIAIRFLFDHTSLCFVNCHLAAGQSHVQQRNADAEGILHSASFKEFPEYCDIFANGGDGSLVMDHELCFMSGDLNYRINMRREKVLQLLASADKLHAWEMLQKEDQLHKQRLINPLFKLLTFQEAPILFDPTYKYDPGTDFYDRSEKKRVPAWCDRVLFRGKDIDNVYYQRHEVRASDHRPISAGFIAKVKLIEAKNRDRILEKIVQDWQQQLTHLILEKKARYVADYELCNVQEAYKRLEAVDWDVHQAVLNLFN</sequence>
<reference evidence="3" key="1">
    <citation type="submission" date="2020-01" db="EMBL/GenBank/DDBJ databases">
        <title>Genome Sequencing of Three Apophysomyces-Like Fungal Strains Confirms a Novel Fungal Genus in the Mucoromycota with divergent Burkholderia-like Endosymbiotic Bacteria.</title>
        <authorList>
            <person name="Stajich J.E."/>
            <person name="Macias A.M."/>
            <person name="Carter-House D."/>
            <person name="Lovett B."/>
            <person name="Kasson L.R."/>
            <person name="Berry K."/>
            <person name="Grigoriev I."/>
            <person name="Chang Y."/>
            <person name="Spatafora J."/>
            <person name="Kasson M.T."/>
        </authorList>
    </citation>
    <scope>NUCLEOTIDE SEQUENCE</scope>
    <source>
        <strain evidence="3">NRRL A-21654</strain>
    </source>
</reference>
<feature type="compositionally biased region" description="Polar residues" evidence="1">
    <location>
        <begin position="282"/>
        <end position="296"/>
    </location>
</feature>
<proteinExistence type="predicted"/>
<feature type="region of interest" description="Disordered" evidence="1">
    <location>
        <begin position="220"/>
        <end position="401"/>
    </location>
</feature>
<dbReference type="SMART" id="SM00320">
    <property type="entry name" value="WD40"/>
    <property type="match status" value="4"/>
</dbReference>
<dbReference type="Gene3D" id="2.130.10.10">
    <property type="entry name" value="YVTN repeat-like/Quinoprotein amine dehydrogenase"/>
    <property type="match status" value="2"/>
</dbReference>
<feature type="compositionally biased region" description="Polar residues" evidence="1">
    <location>
        <begin position="33"/>
        <end position="53"/>
    </location>
</feature>
<feature type="region of interest" description="Disordered" evidence="1">
    <location>
        <begin position="22"/>
        <end position="119"/>
    </location>
</feature>
<dbReference type="AlphaFoldDB" id="A0A8H7BLQ9"/>
<dbReference type="InterPro" id="IPR036322">
    <property type="entry name" value="WD40_repeat_dom_sf"/>
</dbReference>
<dbReference type="SMART" id="SM00128">
    <property type="entry name" value="IPPc"/>
    <property type="match status" value="1"/>
</dbReference>
<protein>
    <recommendedName>
        <fullName evidence="2">Inositol polyphosphate-related phosphatase domain-containing protein</fullName>
    </recommendedName>
</protein>
<feature type="compositionally biased region" description="Pro residues" evidence="1">
    <location>
        <begin position="323"/>
        <end position="334"/>
    </location>
</feature>
<dbReference type="SUPFAM" id="SSF50978">
    <property type="entry name" value="WD40 repeat-like"/>
    <property type="match status" value="1"/>
</dbReference>
<comment type="caution">
    <text evidence="3">The sequence shown here is derived from an EMBL/GenBank/DDBJ whole genome shotgun (WGS) entry which is preliminary data.</text>
</comment>
<evidence type="ECO:0000313" key="3">
    <source>
        <dbReference type="EMBL" id="KAF7725520.1"/>
    </source>
</evidence>
<dbReference type="GO" id="GO:0004439">
    <property type="term" value="F:phosphatidylinositol-4,5-bisphosphate 5-phosphatase activity"/>
    <property type="evidence" value="ECO:0007669"/>
    <property type="project" value="TreeGrafter"/>
</dbReference>
<evidence type="ECO:0000256" key="1">
    <source>
        <dbReference type="SAM" id="MobiDB-lite"/>
    </source>
</evidence>
<dbReference type="InterPro" id="IPR036691">
    <property type="entry name" value="Endo/exonu/phosph_ase_sf"/>
</dbReference>
<gene>
    <name evidence="3" type="ORF">EC973_009550</name>
</gene>
<feature type="compositionally biased region" description="Polar residues" evidence="1">
    <location>
        <begin position="335"/>
        <end position="368"/>
    </location>
</feature>
<feature type="region of interest" description="Disordered" evidence="1">
    <location>
        <begin position="131"/>
        <end position="208"/>
    </location>
</feature>
<feature type="compositionally biased region" description="Low complexity" evidence="1">
    <location>
        <begin position="186"/>
        <end position="202"/>
    </location>
</feature>
<dbReference type="InterPro" id="IPR015943">
    <property type="entry name" value="WD40/YVTN_repeat-like_dom_sf"/>
</dbReference>
<keyword evidence="4" id="KW-1185">Reference proteome</keyword>
<feature type="compositionally biased region" description="Polar residues" evidence="1">
    <location>
        <begin position="135"/>
        <end position="156"/>
    </location>
</feature>
<dbReference type="OrthoDB" id="2248459at2759"/>
<dbReference type="SUPFAM" id="SSF56219">
    <property type="entry name" value="DNase I-like"/>
    <property type="match status" value="1"/>
</dbReference>
<dbReference type="Pfam" id="PF22669">
    <property type="entry name" value="Exo_endo_phos2"/>
    <property type="match status" value="1"/>
</dbReference>
<feature type="domain" description="Inositol polyphosphate-related phosphatase" evidence="2">
    <location>
        <begin position="762"/>
        <end position="1106"/>
    </location>
</feature>